<evidence type="ECO:0000313" key="5">
    <source>
        <dbReference type="EMBL" id="SVB07320.1"/>
    </source>
</evidence>
<evidence type="ECO:0000256" key="2">
    <source>
        <dbReference type="ARBA" id="ARBA00023002"/>
    </source>
</evidence>
<sequence length="318" mass="36134">MKDRNTELYQTMYLIRMSEEKIRTHYPSDKLKTPVHLCIGQEAIVTGVIHELKPEDQVFGTYRNHGIYLAKSGNTDRFFGEMFGRKTGEFRGKAGSMHLCSPRSGFMGSSAIVGTTIPLALGCAFVNKQKKNGRLTAVFFGDGAIDEGVFWESLNFACLKKIPLLFVCEDNNLAIHSKSSERQGYRSITDIIDRFDCHVIQSKSTDPEVIADLTAQGVTHSLEKGGPVFFHFKYYRYLEHVGVNEDFQFGYRSRDEFKRWQAIDPILLQRKKLLANGHHESSIRKIEAEIIEQIEKSILQASQAPFPPDTDLYQNVLV</sequence>
<dbReference type="InterPro" id="IPR050642">
    <property type="entry name" value="PDH_E1_Alpha_Subunit"/>
</dbReference>
<keyword evidence="3" id="KW-0786">Thiamine pyrophosphate</keyword>
<evidence type="ECO:0000256" key="1">
    <source>
        <dbReference type="ARBA" id="ARBA00001964"/>
    </source>
</evidence>
<dbReference type="InterPro" id="IPR001017">
    <property type="entry name" value="DH_E1"/>
</dbReference>
<dbReference type="PANTHER" id="PTHR11516">
    <property type="entry name" value="PYRUVATE DEHYDROGENASE E1 COMPONENT, ALPHA SUBUNIT BACTERIAL AND ORGANELLAR"/>
    <property type="match status" value="1"/>
</dbReference>
<evidence type="ECO:0000256" key="3">
    <source>
        <dbReference type="ARBA" id="ARBA00023052"/>
    </source>
</evidence>
<proteinExistence type="predicted"/>
<dbReference type="GO" id="GO:0006086">
    <property type="term" value="P:pyruvate decarboxylation to acetyl-CoA"/>
    <property type="evidence" value="ECO:0007669"/>
    <property type="project" value="TreeGrafter"/>
</dbReference>
<gene>
    <name evidence="5" type="ORF">METZ01_LOCUS160174</name>
</gene>
<comment type="cofactor">
    <cofactor evidence="1">
        <name>thiamine diphosphate</name>
        <dbReference type="ChEBI" id="CHEBI:58937"/>
    </cofactor>
</comment>
<reference evidence="5" key="1">
    <citation type="submission" date="2018-05" db="EMBL/GenBank/DDBJ databases">
        <authorList>
            <person name="Lanie J.A."/>
            <person name="Ng W.-L."/>
            <person name="Kazmierczak K.M."/>
            <person name="Andrzejewski T.M."/>
            <person name="Davidsen T.M."/>
            <person name="Wayne K.J."/>
            <person name="Tettelin H."/>
            <person name="Glass J.I."/>
            <person name="Rusch D."/>
            <person name="Podicherti R."/>
            <person name="Tsui H.-C.T."/>
            <person name="Winkler M.E."/>
        </authorList>
    </citation>
    <scope>NUCLEOTIDE SEQUENCE</scope>
</reference>
<dbReference type="InterPro" id="IPR029061">
    <property type="entry name" value="THDP-binding"/>
</dbReference>
<organism evidence="5">
    <name type="scientific">marine metagenome</name>
    <dbReference type="NCBI Taxonomy" id="408172"/>
    <lineage>
        <taxon>unclassified sequences</taxon>
        <taxon>metagenomes</taxon>
        <taxon>ecological metagenomes</taxon>
    </lineage>
</organism>
<dbReference type="SUPFAM" id="SSF52518">
    <property type="entry name" value="Thiamin diphosphate-binding fold (THDP-binding)"/>
    <property type="match status" value="1"/>
</dbReference>
<dbReference type="Gene3D" id="3.40.50.970">
    <property type="match status" value="1"/>
</dbReference>
<dbReference type="GO" id="GO:0004739">
    <property type="term" value="F:pyruvate dehydrogenase (acetyl-transferring) activity"/>
    <property type="evidence" value="ECO:0007669"/>
    <property type="project" value="TreeGrafter"/>
</dbReference>
<dbReference type="EMBL" id="UINC01027674">
    <property type="protein sequence ID" value="SVB07320.1"/>
    <property type="molecule type" value="Genomic_DNA"/>
</dbReference>
<protein>
    <recommendedName>
        <fullName evidence="4">Dehydrogenase E1 component domain-containing protein</fullName>
    </recommendedName>
</protein>
<evidence type="ECO:0000259" key="4">
    <source>
        <dbReference type="Pfam" id="PF00676"/>
    </source>
</evidence>
<feature type="domain" description="Dehydrogenase E1 component" evidence="4">
    <location>
        <begin position="11"/>
        <end position="307"/>
    </location>
</feature>
<dbReference type="PANTHER" id="PTHR11516:SF60">
    <property type="entry name" value="PYRUVATE DEHYDROGENASE E1 COMPONENT SUBUNIT ALPHA"/>
    <property type="match status" value="1"/>
</dbReference>
<dbReference type="CDD" id="cd02000">
    <property type="entry name" value="TPP_E1_PDC_ADC_BCADC"/>
    <property type="match status" value="1"/>
</dbReference>
<dbReference type="Pfam" id="PF00676">
    <property type="entry name" value="E1_dh"/>
    <property type="match status" value="1"/>
</dbReference>
<name>A0A382B0I5_9ZZZZ</name>
<keyword evidence="2" id="KW-0560">Oxidoreductase</keyword>
<dbReference type="AlphaFoldDB" id="A0A382B0I5"/>
<accession>A0A382B0I5</accession>